<name>A0ABY6FNT9_9MICC</name>
<protein>
    <submittedName>
        <fullName evidence="1">Uncharacterized protein</fullName>
    </submittedName>
</protein>
<dbReference type="Proteomes" id="UP001063368">
    <property type="component" value="Chromosome"/>
</dbReference>
<dbReference type="GeneID" id="95607582"/>
<keyword evidence="2" id="KW-1185">Reference proteome</keyword>
<evidence type="ECO:0000313" key="1">
    <source>
        <dbReference type="EMBL" id="UYB34797.1"/>
    </source>
</evidence>
<sequence length="158" mass="17448">MEFHTRQWPTSDQVRETIDALTQSACPSSEAGIIDFLSIRGIHTDVGSRGGTGDLVSYDFHAPGTHFTGQWHIDGSSIRVIATFGGTRAEIESHLELYRSELVRVLGEPAQEKGMAHAPRLAWHRQKHGITLDAFWSDPQLSVLMLAVELKDTDPSGQ</sequence>
<reference evidence="1" key="1">
    <citation type="submission" date="2022-09" db="EMBL/GenBank/DDBJ databases">
        <authorList>
            <person name="Li D."/>
            <person name="Cheng J."/>
            <person name="Li Y."/>
        </authorList>
    </citation>
    <scope>NUCLEOTIDE SEQUENCE</scope>
    <source>
        <strain evidence="1">DL</strain>
    </source>
</reference>
<gene>
    <name evidence="1" type="ORF">N9A08_09000</name>
</gene>
<dbReference type="EMBL" id="CP106856">
    <property type="protein sequence ID" value="UYB34797.1"/>
    <property type="molecule type" value="Genomic_DNA"/>
</dbReference>
<accession>A0ABY6FNT9</accession>
<evidence type="ECO:0000313" key="2">
    <source>
        <dbReference type="Proteomes" id="UP001063368"/>
    </source>
</evidence>
<dbReference type="RefSeq" id="WP_141653657.1">
    <property type="nucleotide sequence ID" value="NZ_BAAAKG010000002.1"/>
</dbReference>
<organism evidence="1 2">
    <name type="scientific">Arthrobacter koreensis</name>
    <dbReference type="NCBI Taxonomy" id="199136"/>
    <lineage>
        <taxon>Bacteria</taxon>
        <taxon>Bacillati</taxon>
        <taxon>Actinomycetota</taxon>
        <taxon>Actinomycetes</taxon>
        <taxon>Micrococcales</taxon>
        <taxon>Micrococcaceae</taxon>
        <taxon>Arthrobacter</taxon>
    </lineage>
</organism>
<proteinExistence type="predicted"/>